<keyword evidence="4" id="KW-0808">Transferase</keyword>
<keyword evidence="7" id="KW-1185">Reference proteome</keyword>
<proteinExistence type="inferred from homology"/>
<organism evidence="6 7">
    <name type="scientific">Enterococcus alishanensis</name>
    <dbReference type="NCBI Taxonomy" id="1303817"/>
    <lineage>
        <taxon>Bacteria</taxon>
        <taxon>Bacillati</taxon>
        <taxon>Bacillota</taxon>
        <taxon>Bacilli</taxon>
        <taxon>Lactobacillales</taxon>
        <taxon>Enterococcaceae</taxon>
        <taxon>Enterococcus</taxon>
    </lineage>
</organism>
<accession>A0ABS6THF2</accession>
<name>A0ABS6THF2_9ENTE</name>
<dbReference type="NCBIfam" id="TIGR00707">
    <property type="entry name" value="argD"/>
    <property type="match status" value="1"/>
</dbReference>
<dbReference type="Proteomes" id="UP000774130">
    <property type="component" value="Unassembled WGS sequence"/>
</dbReference>
<dbReference type="EMBL" id="JAHUZB010000010">
    <property type="protein sequence ID" value="MBV7392321.1"/>
    <property type="molecule type" value="Genomic_DNA"/>
</dbReference>
<keyword evidence="3" id="KW-0028">Amino-acid biosynthesis</keyword>
<evidence type="ECO:0000313" key="7">
    <source>
        <dbReference type="Proteomes" id="UP000774130"/>
    </source>
</evidence>
<sequence length="413" mass="45222">MKLKDTSYTAEEIMALTDKYLMETYERFDFMAESASEMYLYDETGRAFLDFYGGVAVNSVGNSNQRVVSAIIDQAQDLSHTFNYPYTIPQALLAKTICEAIKMDKIFFQNSGTEANEAMIKLARKYGTDHFGPNKFQIITATNSFHGRTFGSLSATGQPDSANQLGYLPGVPGFSYVPFNDLKAIKESYNENVIGIMLEPIQGEGGVNPAELEYLQGVRNFCDEKNILLLLDEVQTGWGRTGELMAYMHYDIRPDIVSMAKAMGGGTPIGAICATKKVATAFSHGAHGSTFGGSPLCCAASLAAVSEIIERNLAINAHLVGKDFMAKLTDLPGVKEVRGRGLMIGIEFKDPIAYDVKHHAFDHRLLVTAIGEHTVRLVPPLIATVEDCNEALAILMESSHTALEKLEEKRKSA</sequence>
<dbReference type="RefSeq" id="WP_218327532.1">
    <property type="nucleotide sequence ID" value="NZ_JAHUZB010000010.1"/>
</dbReference>
<comment type="cofactor">
    <cofactor evidence="1">
        <name>pyridoxal 5'-phosphate</name>
        <dbReference type="ChEBI" id="CHEBI:597326"/>
    </cofactor>
</comment>
<dbReference type="PANTHER" id="PTHR11986">
    <property type="entry name" value="AMINOTRANSFERASE CLASS III"/>
    <property type="match status" value="1"/>
</dbReference>
<dbReference type="PIRSF" id="PIRSF000521">
    <property type="entry name" value="Transaminase_4ab_Lys_Orn"/>
    <property type="match status" value="1"/>
</dbReference>
<evidence type="ECO:0000256" key="3">
    <source>
        <dbReference type="ARBA" id="ARBA00022605"/>
    </source>
</evidence>
<evidence type="ECO:0000313" key="6">
    <source>
        <dbReference type="EMBL" id="MBV7392321.1"/>
    </source>
</evidence>
<comment type="caution">
    <text evidence="6">The sequence shown here is derived from an EMBL/GenBank/DDBJ whole genome shotgun (WGS) entry which is preliminary data.</text>
</comment>
<evidence type="ECO:0000256" key="4">
    <source>
        <dbReference type="ARBA" id="ARBA00022679"/>
    </source>
</evidence>
<comment type="similarity">
    <text evidence="5">Belongs to the class-III pyridoxal-phosphate-dependent aminotransferase family.</text>
</comment>
<dbReference type="Pfam" id="PF00202">
    <property type="entry name" value="Aminotran_3"/>
    <property type="match status" value="1"/>
</dbReference>
<dbReference type="InterPro" id="IPR050103">
    <property type="entry name" value="Class-III_PLP-dep_AT"/>
</dbReference>
<gene>
    <name evidence="6" type="ORF">KUA55_16685</name>
</gene>
<keyword evidence="2" id="KW-0032">Aminotransferase</keyword>
<evidence type="ECO:0000256" key="5">
    <source>
        <dbReference type="RuleBase" id="RU003560"/>
    </source>
</evidence>
<dbReference type="PANTHER" id="PTHR11986:SF79">
    <property type="entry name" value="ACETYLORNITHINE AMINOTRANSFERASE, MITOCHONDRIAL"/>
    <property type="match status" value="1"/>
</dbReference>
<reference evidence="6 7" key="1">
    <citation type="submission" date="2021-06" db="EMBL/GenBank/DDBJ databases">
        <title>Enterococcus alishanensis sp. nov., a novel lactic acid bacterium isolated from fresh coffee beans.</title>
        <authorList>
            <person name="Chen Y.-S."/>
        </authorList>
    </citation>
    <scope>NUCLEOTIDE SEQUENCE [LARGE SCALE GENOMIC DNA]</scope>
    <source>
        <strain evidence="6 7">ALS3</strain>
    </source>
</reference>
<keyword evidence="5" id="KW-0663">Pyridoxal phosphate</keyword>
<evidence type="ECO:0000256" key="2">
    <source>
        <dbReference type="ARBA" id="ARBA00022576"/>
    </source>
</evidence>
<dbReference type="NCBIfam" id="NF002325">
    <property type="entry name" value="PRK01278.1"/>
    <property type="match status" value="1"/>
</dbReference>
<dbReference type="InterPro" id="IPR004636">
    <property type="entry name" value="AcOrn/SuccOrn_fam"/>
</dbReference>
<protein>
    <submittedName>
        <fullName evidence="6">Acetylornithine/succinylornithine family transaminase</fullName>
    </submittedName>
</protein>
<dbReference type="CDD" id="cd00610">
    <property type="entry name" value="OAT_like"/>
    <property type="match status" value="1"/>
</dbReference>
<dbReference type="InterPro" id="IPR005814">
    <property type="entry name" value="Aminotrans_3"/>
</dbReference>
<evidence type="ECO:0000256" key="1">
    <source>
        <dbReference type="ARBA" id="ARBA00001933"/>
    </source>
</evidence>